<dbReference type="Proteomes" id="UP001054837">
    <property type="component" value="Unassembled WGS sequence"/>
</dbReference>
<evidence type="ECO:0000313" key="1">
    <source>
        <dbReference type="EMBL" id="GIX82854.1"/>
    </source>
</evidence>
<evidence type="ECO:0000313" key="2">
    <source>
        <dbReference type="Proteomes" id="UP001054837"/>
    </source>
</evidence>
<organism evidence="1 2">
    <name type="scientific">Caerostris darwini</name>
    <dbReference type="NCBI Taxonomy" id="1538125"/>
    <lineage>
        <taxon>Eukaryota</taxon>
        <taxon>Metazoa</taxon>
        <taxon>Ecdysozoa</taxon>
        <taxon>Arthropoda</taxon>
        <taxon>Chelicerata</taxon>
        <taxon>Arachnida</taxon>
        <taxon>Araneae</taxon>
        <taxon>Araneomorphae</taxon>
        <taxon>Entelegynae</taxon>
        <taxon>Araneoidea</taxon>
        <taxon>Araneidae</taxon>
        <taxon>Caerostris</taxon>
    </lineage>
</organism>
<proteinExistence type="predicted"/>
<gene>
    <name evidence="1" type="ORF">CDAR_450371</name>
</gene>
<dbReference type="AlphaFoldDB" id="A0AAV4NDG1"/>
<keyword evidence="2" id="KW-1185">Reference proteome</keyword>
<sequence>MLKTFIISPERKLNFSFSLCKLLTSFTRQRDSLESHFSKHTPLDKALTPTCTGEDGRQKNKKSLIKNVERFLRTFNYAEYGGIPARESKMIFVGKTKEKEKLNIHDGGRVLNCCN</sequence>
<name>A0AAV4NDG1_9ARAC</name>
<dbReference type="EMBL" id="BPLQ01001551">
    <property type="protein sequence ID" value="GIX82854.1"/>
    <property type="molecule type" value="Genomic_DNA"/>
</dbReference>
<reference evidence="1 2" key="1">
    <citation type="submission" date="2021-06" db="EMBL/GenBank/DDBJ databases">
        <title>Caerostris darwini draft genome.</title>
        <authorList>
            <person name="Kono N."/>
            <person name="Arakawa K."/>
        </authorList>
    </citation>
    <scope>NUCLEOTIDE SEQUENCE [LARGE SCALE GENOMIC DNA]</scope>
</reference>
<accession>A0AAV4NDG1</accession>
<protein>
    <submittedName>
        <fullName evidence="1">Uncharacterized protein</fullName>
    </submittedName>
</protein>
<comment type="caution">
    <text evidence="1">The sequence shown here is derived from an EMBL/GenBank/DDBJ whole genome shotgun (WGS) entry which is preliminary data.</text>
</comment>